<name>A0A7W6RZB5_9PROT</name>
<evidence type="ECO:0000256" key="1">
    <source>
        <dbReference type="ARBA" id="ARBA00023015"/>
    </source>
</evidence>
<reference evidence="6 7" key="1">
    <citation type="submission" date="2020-08" db="EMBL/GenBank/DDBJ databases">
        <title>Genome sequencing of Purple Non-Sulfur Bacteria from various extreme environments.</title>
        <authorList>
            <person name="Mayer M."/>
        </authorList>
    </citation>
    <scope>NUCLEOTIDE SEQUENCE [LARGE SCALE GENOMIC DNA]</scope>
    <source>
        <strain evidence="6 7">JA135</strain>
    </source>
</reference>
<keyword evidence="2" id="KW-0238">DNA-binding</keyword>
<dbReference type="InterPro" id="IPR014036">
    <property type="entry name" value="DeoR-like_C"/>
</dbReference>
<evidence type="ECO:0000313" key="6">
    <source>
        <dbReference type="EMBL" id="MBB4285907.1"/>
    </source>
</evidence>
<proteinExistence type="predicted"/>
<feature type="compositionally biased region" description="Basic and acidic residues" evidence="4">
    <location>
        <begin position="1"/>
        <end position="13"/>
    </location>
</feature>
<keyword evidence="3" id="KW-0804">Transcription</keyword>
<comment type="caution">
    <text evidence="6">The sequence shown here is derived from an EMBL/GenBank/DDBJ whole genome shotgun (WGS) entry which is preliminary data.</text>
</comment>
<evidence type="ECO:0000256" key="2">
    <source>
        <dbReference type="ARBA" id="ARBA00023125"/>
    </source>
</evidence>
<dbReference type="Gene3D" id="1.10.10.10">
    <property type="entry name" value="Winged helix-like DNA-binding domain superfamily/Winged helix DNA-binding domain"/>
    <property type="match status" value="1"/>
</dbReference>
<dbReference type="InterPro" id="IPR018356">
    <property type="entry name" value="Tscrpt_reg_HTH_DeoR_CS"/>
</dbReference>
<dbReference type="InterPro" id="IPR036388">
    <property type="entry name" value="WH-like_DNA-bd_sf"/>
</dbReference>
<organism evidence="6 7">
    <name type="scientific">Roseospira goensis</name>
    <dbReference type="NCBI Taxonomy" id="391922"/>
    <lineage>
        <taxon>Bacteria</taxon>
        <taxon>Pseudomonadati</taxon>
        <taxon>Pseudomonadota</taxon>
        <taxon>Alphaproteobacteria</taxon>
        <taxon>Rhodospirillales</taxon>
        <taxon>Rhodospirillaceae</taxon>
        <taxon>Roseospira</taxon>
    </lineage>
</organism>
<feature type="region of interest" description="Disordered" evidence="4">
    <location>
        <begin position="1"/>
        <end position="21"/>
    </location>
</feature>
<keyword evidence="1" id="KW-0805">Transcription regulation</keyword>
<dbReference type="InterPro" id="IPR036390">
    <property type="entry name" value="WH_DNA-bd_sf"/>
</dbReference>
<dbReference type="PROSITE" id="PS00894">
    <property type="entry name" value="HTH_DEOR_1"/>
    <property type="match status" value="1"/>
</dbReference>
<keyword evidence="7" id="KW-1185">Reference proteome</keyword>
<dbReference type="PANTHER" id="PTHR30363:SF44">
    <property type="entry name" value="AGA OPERON TRANSCRIPTIONAL REPRESSOR-RELATED"/>
    <property type="match status" value="1"/>
</dbReference>
<dbReference type="SUPFAM" id="SSF100950">
    <property type="entry name" value="NagB/RpiA/CoA transferase-like"/>
    <property type="match status" value="1"/>
</dbReference>
<sequence length="294" mass="32229">MTVPEHDSQPEKRRPQRPLPQERHRLIVAALEADGAVHVSELAPRLAVSEMTIRRDLVELERGGLLTRTHGGALPVATATPVVVDEQEPTFAARLQREHEAKAAIAAMAARMVRKCRATAIDVGTTTYRMADFMDLPRHAKVFTNSVRLAGRLVETSAEIYLAGGKVRPIEQAVVGPTAIAQFERLWFDIAIIGVAGITPNGLFDYAFEEVDVKRVYIQRAQRRVVLCDASKFHRVSLVQVAQLHEVTTLITNAEPPADLRAALDAARVDVRIAPPVVDPLDTTLGTRDPGPSL</sequence>
<accession>A0A7W6RZB5</accession>
<dbReference type="InterPro" id="IPR001034">
    <property type="entry name" value="DeoR_HTH"/>
</dbReference>
<dbReference type="InterPro" id="IPR050313">
    <property type="entry name" value="Carb_Metab_HTH_regulators"/>
</dbReference>
<dbReference type="SMART" id="SM01134">
    <property type="entry name" value="DeoRC"/>
    <property type="match status" value="1"/>
</dbReference>
<dbReference type="GO" id="GO:0003677">
    <property type="term" value="F:DNA binding"/>
    <property type="evidence" value="ECO:0007669"/>
    <property type="project" value="UniProtKB-KW"/>
</dbReference>
<dbReference type="PANTHER" id="PTHR30363">
    <property type="entry name" value="HTH-TYPE TRANSCRIPTIONAL REGULATOR SRLR-RELATED"/>
    <property type="match status" value="1"/>
</dbReference>
<dbReference type="AlphaFoldDB" id="A0A7W6RZB5"/>
<evidence type="ECO:0000256" key="3">
    <source>
        <dbReference type="ARBA" id="ARBA00023163"/>
    </source>
</evidence>
<dbReference type="PRINTS" id="PR00037">
    <property type="entry name" value="HTHLACR"/>
</dbReference>
<dbReference type="SUPFAM" id="SSF46785">
    <property type="entry name" value="Winged helix' DNA-binding domain"/>
    <property type="match status" value="1"/>
</dbReference>
<dbReference type="Pfam" id="PF00455">
    <property type="entry name" value="DeoRC"/>
    <property type="match status" value="1"/>
</dbReference>
<evidence type="ECO:0000313" key="7">
    <source>
        <dbReference type="Proteomes" id="UP000555728"/>
    </source>
</evidence>
<gene>
    <name evidence="6" type="ORF">GGD88_001627</name>
</gene>
<dbReference type="Proteomes" id="UP000555728">
    <property type="component" value="Unassembled WGS sequence"/>
</dbReference>
<feature type="domain" description="HTH deoR-type" evidence="5">
    <location>
        <begin position="20"/>
        <end position="75"/>
    </location>
</feature>
<dbReference type="PROSITE" id="PS51000">
    <property type="entry name" value="HTH_DEOR_2"/>
    <property type="match status" value="1"/>
</dbReference>
<dbReference type="EMBL" id="JACIGI010000010">
    <property type="protein sequence ID" value="MBB4285907.1"/>
    <property type="molecule type" value="Genomic_DNA"/>
</dbReference>
<evidence type="ECO:0000259" key="5">
    <source>
        <dbReference type="PROSITE" id="PS51000"/>
    </source>
</evidence>
<dbReference type="GO" id="GO:0003700">
    <property type="term" value="F:DNA-binding transcription factor activity"/>
    <property type="evidence" value="ECO:0007669"/>
    <property type="project" value="InterPro"/>
</dbReference>
<protein>
    <submittedName>
        <fullName evidence="6">DeoR family glycerol-3-phosphate regulon repressor</fullName>
    </submittedName>
</protein>
<dbReference type="RefSeq" id="WP_184433936.1">
    <property type="nucleotide sequence ID" value="NZ_JACIGI010000010.1"/>
</dbReference>
<dbReference type="InterPro" id="IPR037171">
    <property type="entry name" value="NagB/RpiA_transferase-like"/>
</dbReference>
<dbReference type="SMART" id="SM00420">
    <property type="entry name" value="HTH_DEOR"/>
    <property type="match status" value="1"/>
</dbReference>
<dbReference type="Pfam" id="PF08220">
    <property type="entry name" value="HTH_DeoR"/>
    <property type="match status" value="1"/>
</dbReference>
<evidence type="ECO:0000256" key="4">
    <source>
        <dbReference type="SAM" id="MobiDB-lite"/>
    </source>
</evidence>